<organism evidence="2 3">
    <name type="scientific">Brevibacterium siliguriense</name>
    <dbReference type="NCBI Taxonomy" id="1136497"/>
    <lineage>
        <taxon>Bacteria</taxon>
        <taxon>Bacillati</taxon>
        <taxon>Actinomycetota</taxon>
        <taxon>Actinomycetes</taxon>
        <taxon>Micrococcales</taxon>
        <taxon>Brevibacteriaceae</taxon>
        <taxon>Brevibacterium</taxon>
    </lineage>
</organism>
<dbReference type="Proteomes" id="UP000199597">
    <property type="component" value="Chromosome I"/>
</dbReference>
<dbReference type="OrthoDB" id="154912at2"/>
<gene>
    <name evidence="2" type="ORF">SAMN04489752_3356</name>
</gene>
<evidence type="ECO:0000313" key="2">
    <source>
        <dbReference type="EMBL" id="SDT10010.1"/>
    </source>
</evidence>
<feature type="transmembrane region" description="Helical" evidence="1">
    <location>
        <begin position="67"/>
        <end position="86"/>
    </location>
</feature>
<proteinExistence type="predicted"/>
<feature type="transmembrane region" description="Helical" evidence="1">
    <location>
        <begin position="93"/>
        <end position="112"/>
    </location>
</feature>
<dbReference type="PANTHER" id="PTHR40078:SF1">
    <property type="entry name" value="INTEGRAL MEMBRANE PROTEIN"/>
    <property type="match status" value="1"/>
</dbReference>
<keyword evidence="1" id="KW-0812">Transmembrane</keyword>
<protein>
    <submittedName>
        <fullName evidence="2">Uncharacterized membrane protein YczE</fullName>
    </submittedName>
</protein>
<reference evidence="3" key="1">
    <citation type="submission" date="2016-10" db="EMBL/GenBank/DDBJ databases">
        <authorList>
            <person name="Varghese N."/>
            <person name="Submissions S."/>
        </authorList>
    </citation>
    <scope>NUCLEOTIDE SEQUENCE [LARGE SCALE GENOMIC DNA]</scope>
    <source>
        <strain evidence="3">DSM 23676</strain>
    </source>
</reference>
<evidence type="ECO:0000313" key="3">
    <source>
        <dbReference type="Proteomes" id="UP000199597"/>
    </source>
</evidence>
<dbReference type="Pfam" id="PF19700">
    <property type="entry name" value="DUF6198"/>
    <property type="match status" value="1"/>
</dbReference>
<feature type="transmembrane region" description="Helical" evidence="1">
    <location>
        <begin position="31"/>
        <end position="55"/>
    </location>
</feature>
<keyword evidence="1" id="KW-0472">Membrane</keyword>
<evidence type="ECO:0000256" key="1">
    <source>
        <dbReference type="SAM" id="Phobius"/>
    </source>
</evidence>
<accession>A0A1H1XLB0</accession>
<feature type="transmembrane region" description="Helical" evidence="1">
    <location>
        <begin position="124"/>
        <end position="144"/>
    </location>
</feature>
<dbReference type="RefSeq" id="WP_092016435.1">
    <property type="nucleotide sequence ID" value="NZ_LT629766.1"/>
</dbReference>
<dbReference type="PANTHER" id="PTHR40078">
    <property type="entry name" value="INTEGRAL MEMBRANE PROTEIN-RELATED"/>
    <property type="match status" value="1"/>
</dbReference>
<name>A0A1H1XLB0_9MICO</name>
<keyword evidence="1" id="KW-1133">Transmembrane helix</keyword>
<keyword evidence="3" id="KW-1185">Reference proteome</keyword>
<dbReference type="AlphaFoldDB" id="A0A1H1XLB0"/>
<dbReference type="InterPro" id="IPR038750">
    <property type="entry name" value="YczE/YyaS-like"/>
</dbReference>
<dbReference type="EMBL" id="LT629766">
    <property type="protein sequence ID" value="SDT10010.1"/>
    <property type="molecule type" value="Genomic_DNA"/>
</dbReference>
<sequence>MAKHHSPAKLLNLNAIDQLRSGRLSRRVPQLLLGLIGYGAAVMALVQSGLGAASWNVLTEGIAHQTGLSFGWTTNLIAVVVLIAWIPLKEMPGLGTILNVCLVGLAADWTALFLPPAEGWIEKVVYFAVGMVMFAFFDALYLGAQLGAGPRDGIMTGLTRVTRQPVQRVRTCIEIIVAITGWLLGGTLGIGTVLIALCMGPLLSLFLPRTIVAINWSAKAAPRTKESE</sequence>